<dbReference type="RefSeq" id="WP_323333969.1">
    <property type="nucleotide sequence ID" value="NZ_JAYFSI010000012.1"/>
</dbReference>
<dbReference type="Proteomes" id="UP001304298">
    <property type="component" value="Unassembled WGS sequence"/>
</dbReference>
<comment type="caution">
    <text evidence="1">The sequence shown here is derived from an EMBL/GenBank/DDBJ whole genome shotgun (WGS) entry which is preliminary data.</text>
</comment>
<accession>A0ABU5RGP1</accession>
<evidence type="ECO:0000313" key="2">
    <source>
        <dbReference type="Proteomes" id="UP001304298"/>
    </source>
</evidence>
<name>A0ABU5RGP1_9PSEU</name>
<sequence>MSGSRPGGVDSLLRGFTAAQSARQPYRVPTPAELRTAESGFAAFLDHRSHDLGELGFSVEGDTLAVQEPGTERAWGLYAVDRSAPPSLVVEVPHASSDLRTDRIGLALFRQVPGAVLAICGAHRRREDPAHETRSVFHVVTTLLARRGLPQVQLHGFGDTTLTSADVVLSAGAAEAGDAARRAADRFAAAGFRVCRAWDEPCRGLAGTTNVQSQAAAGTPFLHVELSRTVRETRRADVVRALLDADLRKP</sequence>
<evidence type="ECO:0000313" key="1">
    <source>
        <dbReference type="EMBL" id="MEA5365442.1"/>
    </source>
</evidence>
<protein>
    <submittedName>
        <fullName evidence="1">Uncharacterized protein</fullName>
    </submittedName>
</protein>
<organism evidence="1 2">
    <name type="scientific">Amycolatopsis heterodermiae</name>
    <dbReference type="NCBI Taxonomy" id="3110235"/>
    <lineage>
        <taxon>Bacteria</taxon>
        <taxon>Bacillati</taxon>
        <taxon>Actinomycetota</taxon>
        <taxon>Actinomycetes</taxon>
        <taxon>Pseudonocardiales</taxon>
        <taxon>Pseudonocardiaceae</taxon>
        <taxon>Amycolatopsis</taxon>
    </lineage>
</organism>
<keyword evidence="2" id="KW-1185">Reference proteome</keyword>
<gene>
    <name evidence="1" type="ORF">VA596_38365</name>
</gene>
<proteinExistence type="predicted"/>
<dbReference type="EMBL" id="JAYFSI010000012">
    <property type="protein sequence ID" value="MEA5365442.1"/>
    <property type="molecule type" value="Genomic_DNA"/>
</dbReference>
<reference evidence="1 2" key="1">
    <citation type="submission" date="2023-12" db="EMBL/GenBank/DDBJ databases">
        <title>Amycolatopsis sp. V23-08.</title>
        <authorList>
            <person name="Somphong A."/>
        </authorList>
    </citation>
    <scope>NUCLEOTIDE SEQUENCE [LARGE SCALE GENOMIC DNA]</scope>
    <source>
        <strain evidence="1 2">V23-08</strain>
    </source>
</reference>